<proteinExistence type="predicted"/>
<keyword evidence="1" id="KW-0472">Membrane</keyword>
<evidence type="ECO:0000313" key="3">
    <source>
        <dbReference type="Proteomes" id="UP000253729"/>
    </source>
</evidence>
<gene>
    <name evidence="2" type="ORF">BDQ94DRAFT_139819</name>
</gene>
<protein>
    <submittedName>
        <fullName evidence="2">Uncharacterized protein</fullName>
    </submittedName>
</protein>
<evidence type="ECO:0000256" key="1">
    <source>
        <dbReference type="SAM" id="Phobius"/>
    </source>
</evidence>
<keyword evidence="3" id="KW-1185">Reference proteome</keyword>
<dbReference type="AlphaFoldDB" id="A0A3F3Q8L3"/>
<keyword evidence="1" id="KW-1133">Transmembrane helix</keyword>
<feature type="non-terminal residue" evidence="2">
    <location>
        <position position="1"/>
    </location>
</feature>
<feature type="transmembrane region" description="Helical" evidence="1">
    <location>
        <begin position="75"/>
        <end position="97"/>
    </location>
</feature>
<name>A0A3F3Q8L3_9EURO</name>
<dbReference type="GeneID" id="38133862"/>
<reference evidence="2 3" key="1">
    <citation type="submission" date="2018-07" db="EMBL/GenBank/DDBJ databases">
        <title>The genomes of Aspergillus section Nigri reveals drivers in fungal speciation.</title>
        <authorList>
            <consortium name="DOE Joint Genome Institute"/>
            <person name="Vesth T.C."/>
            <person name="Nybo J."/>
            <person name="Theobald S."/>
            <person name="Brandl J."/>
            <person name="Frisvad J.C."/>
            <person name="Nielsen K.F."/>
            <person name="Lyhne E.K."/>
            <person name="Kogle M.E."/>
            <person name="Kuo A."/>
            <person name="Riley R."/>
            <person name="Clum A."/>
            <person name="Nolan M."/>
            <person name="Lipzen A."/>
            <person name="Salamov A."/>
            <person name="Henrissat B."/>
            <person name="Wiebenga A."/>
            <person name="De vries R.P."/>
            <person name="Grigoriev I.V."/>
            <person name="Mortensen U.H."/>
            <person name="Andersen M.R."/>
            <person name="Baker S.E."/>
        </authorList>
    </citation>
    <scope>NUCLEOTIDE SEQUENCE [LARGE SCALE GENOMIC DNA]</scope>
    <source>
        <strain evidence="2 3">CBS 139.54b</strain>
    </source>
</reference>
<dbReference type="RefSeq" id="XP_026628606.1">
    <property type="nucleotide sequence ID" value="XM_026765506.1"/>
</dbReference>
<evidence type="ECO:0000313" key="2">
    <source>
        <dbReference type="EMBL" id="RDH35584.1"/>
    </source>
</evidence>
<keyword evidence="1" id="KW-0812">Transmembrane</keyword>
<organism evidence="2 3">
    <name type="scientific">Aspergillus welwitschiae</name>
    <dbReference type="NCBI Taxonomy" id="1341132"/>
    <lineage>
        <taxon>Eukaryota</taxon>
        <taxon>Fungi</taxon>
        <taxon>Dikarya</taxon>
        <taxon>Ascomycota</taxon>
        <taxon>Pezizomycotina</taxon>
        <taxon>Eurotiomycetes</taxon>
        <taxon>Eurotiomycetidae</taxon>
        <taxon>Eurotiales</taxon>
        <taxon>Aspergillaceae</taxon>
        <taxon>Aspergillus</taxon>
        <taxon>Aspergillus subgen. Circumdati</taxon>
    </lineage>
</organism>
<dbReference type="Proteomes" id="UP000253729">
    <property type="component" value="Unassembled WGS sequence"/>
</dbReference>
<sequence length="101" mass="11948">GKKKEIFNKGALNRQIPLGAWTFQMSIFGVWGGGKEKEKVRRNMRYFSFQDDGYVVVPSTTNTQHTTHDLFDLRCLLCLFHVFRVLLLYSCCSRWYFCFYS</sequence>
<dbReference type="EMBL" id="KZ852040">
    <property type="protein sequence ID" value="RDH35584.1"/>
    <property type="molecule type" value="Genomic_DNA"/>
</dbReference>
<accession>A0A3F3Q8L3</accession>